<name>A0A1H9Z5K8_9BACT</name>
<evidence type="ECO:0000313" key="3">
    <source>
        <dbReference type="Proteomes" id="UP000198697"/>
    </source>
</evidence>
<proteinExistence type="predicted"/>
<dbReference type="GO" id="GO:0003677">
    <property type="term" value="F:DNA binding"/>
    <property type="evidence" value="ECO:0007669"/>
    <property type="project" value="InterPro"/>
</dbReference>
<gene>
    <name evidence="2" type="ORF">SAMN04487998_0205</name>
</gene>
<dbReference type="Proteomes" id="UP000198697">
    <property type="component" value="Unassembled WGS sequence"/>
</dbReference>
<dbReference type="EMBL" id="FOHS01000001">
    <property type="protein sequence ID" value="SES76715.1"/>
    <property type="molecule type" value="Genomic_DNA"/>
</dbReference>
<organism evidence="2 3">
    <name type="scientific">Hymenobacter actinosclerus</name>
    <dbReference type="NCBI Taxonomy" id="82805"/>
    <lineage>
        <taxon>Bacteria</taxon>
        <taxon>Pseudomonadati</taxon>
        <taxon>Bacteroidota</taxon>
        <taxon>Cytophagia</taxon>
        <taxon>Cytophagales</taxon>
        <taxon>Hymenobacteraceae</taxon>
        <taxon>Hymenobacter</taxon>
    </lineage>
</organism>
<keyword evidence="3" id="KW-1185">Reference proteome</keyword>
<dbReference type="InterPro" id="IPR036515">
    <property type="entry name" value="Transposase_17_sf"/>
</dbReference>
<protein>
    <submittedName>
        <fullName evidence="2">REP element-mobilizing transposase RayT</fullName>
    </submittedName>
</protein>
<dbReference type="InterPro" id="IPR002686">
    <property type="entry name" value="Transposase_17"/>
</dbReference>
<dbReference type="STRING" id="82805.SAMN04487998_0205"/>
<dbReference type="GO" id="GO:0004803">
    <property type="term" value="F:transposase activity"/>
    <property type="evidence" value="ECO:0007669"/>
    <property type="project" value="InterPro"/>
</dbReference>
<dbReference type="Pfam" id="PF01797">
    <property type="entry name" value="Y1_Tnp"/>
    <property type="match status" value="1"/>
</dbReference>
<dbReference type="SMART" id="SM01321">
    <property type="entry name" value="Y1_Tnp"/>
    <property type="match status" value="1"/>
</dbReference>
<evidence type="ECO:0000259" key="1">
    <source>
        <dbReference type="SMART" id="SM01321"/>
    </source>
</evidence>
<dbReference type="PANTHER" id="PTHR33360:SF2">
    <property type="entry name" value="TRANSPOSASE FOR INSERTION SEQUENCE ELEMENT IS200"/>
    <property type="match status" value="1"/>
</dbReference>
<reference evidence="3" key="1">
    <citation type="submission" date="2016-10" db="EMBL/GenBank/DDBJ databases">
        <authorList>
            <person name="Varghese N."/>
            <person name="Submissions S."/>
        </authorList>
    </citation>
    <scope>NUCLEOTIDE SEQUENCE [LARGE SCALE GENOMIC DNA]</scope>
    <source>
        <strain evidence="3">DSM 15310</strain>
    </source>
</reference>
<dbReference type="NCBIfam" id="NF033573">
    <property type="entry name" value="transpos_IS200"/>
    <property type="match status" value="1"/>
</dbReference>
<dbReference type="GO" id="GO:0006313">
    <property type="term" value="P:DNA transposition"/>
    <property type="evidence" value="ECO:0007669"/>
    <property type="project" value="InterPro"/>
</dbReference>
<sequence>MSHVFQSLWVHVTWATKNRQPWLTAQLKPLVFNQIRHIAEKDKIHLDFLNGIYDHVHCLLSLRTTDRLDVVMQQLKGKSAHWVNEQKLTDFTFGWQNGYGAFSVSPSHVERVRNYIRNQEKHHREQDYWQEMEMLEKMARVH</sequence>
<dbReference type="PANTHER" id="PTHR33360">
    <property type="entry name" value="TRANSPOSASE FOR INSERTION SEQUENCE ELEMENT IS200"/>
    <property type="match status" value="1"/>
</dbReference>
<dbReference type="SUPFAM" id="SSF143422">
    <property type="entry name" value="Transposase IS200-like"/>
    <property type="match status" value="1"/>
</dbReference>
<dbReference type="AlphaFoldDB" id="A0A1H9Z5K8"/>
<accession>A0A1H9Z5K8</accession>
<dbReference type="OrthoDB" id="9797997at2"/>
<dbReference type="Gene3D" id="3.30.70.1290">
    <property type="entry name" value="Transposase IS200-like"/>
    <property type="match status" value="1"/>
</dbReference>
<feature type="domain" description="Transposase IS200-like" evidence="1">
    <location>
        <begin position="5"/>
        <end position="119"/>
    </location>
</feature>
<evidence type="ECO:0000313" key="2">
    <source>
        <dbReference type="EMBL" id="SES76715.1"/>
    </source>
</evidence>
<dbReference type="RefSeq" id="WP_092767412.1">
    <property type="nucleotide sequence ID" value="NZ_FOHS01000001.1"/>
</dbReference>